<dbReference type="InterPro" id="IPR001763">
    <property type="entry name" value="Rhodanese-like_dom"/>
</dbReference>
<accession>A0A6C0E6D8</accession>
<protein>
    <recommendedName>
        <fullName evidence="1">Rhodanese domain-containing protein</fullName>
    </recommendedName>
</protein>
<feature type="domain" description="Rhodanese" evidence="1">
    <location>
        <begin position="81"/>
        <end position="107"/>
    </location>
</feature>
<dbReference type="CDD" id="cd00158">
    <property type="entry name" value="RHOD"/>
    <property type="match status" value="1"/>
</dbReference>
<evidence type="ECO:0000313" key="2">
    <source>
        <dbReference type="EMBL" id="QHT22985.1"/>
    </source>
</evidence>
<dbReference type="SUPFAM" id="SSF52821">
    <property type="entry name" value="Rhodanese/Cell cycle control phosphatase"/>
    <property type="match status" value="1"/>
</dbReference>
<sequence>MGNTQSIRKINFQDIQTVIKTPELYLLINTLNENEQSCLIINTIPIYQEEQLINKHLYMNKNIHIIIYGKNSNDEKIYKKYQQLLSLGFYNVYVYAGGMFEWLLLQDIYGAEDFPTTSKELDILKYKPPAMLNVHLLHYEY</sequence>
<proteinExistence type="predicted"/>
<reference evidence="2" key="1">
    <citation type="journal article" date="2020" name="Nature">
        <title>Giant virus diversity and host interactions through global metagenomics.</title>
        <authorList>
            <person name="Schulz F."/>
            <person name="Roux S."/>
            <person name="Paez-Espino D."/>
            <person name="Jungbluth S."/>
            <person name="Walsh D.A."/>
            <person name="Denef V.J."/>
            <person name="McMahon K.D."/>
            <person name="Konstantinidis K.T."/>
            <person name="Eloe-Fadrosh E.A."/>
            <person name="Kyrpides N.C."/>
            <person name="Woyke T."/>
        </authorList>
    </citation>
    <scope>NUCLEOTIDE SEQUENCE</scope>
    <source>
        <strain evidence="2">GVMAG-M-3300023179-114</strain>
    </source>
</reference>
<dbReference type="Gene3D" id="3.40.250.10">
    <property type="entry name" value="Rhodanese-like domain"/>
    <property type="match status" value="1"/>
</dbReference>
<evidence type="ECO:0000259" key="1">
    <source>
        <dbReference type="PROSITE" id="PS50206"/>
    </source>
</evidence>
<dbReference type="PROSITE" id="PS50206">
    <property type="entry name" value="RHODANESE_3"/>
    <property type="match status" value="1"/>
</dbReference>
<dbReference type="InterPro" id="IPR036873">
    <property type="entry name" value="Rhodanese-like_dom_sf"/>
</dbReference>
<name>A0A6C0E6D8_9ZZZZ</name>
<dbReference type="EMBL" id="MN739722">
    <property type="protein sequence ID" value="QHT22985.1"/>
    <property type="molecule type" value="Genomic_DNA"/>
</dbReference>
<organism evidence="2">
    <name type="scientific">viral metagenome</name>
    <dbReference type="NCBI Taxonomy" id="1070528"/>
    <lineage>
        <taxon>unclassified sequences</taxon>
        <taxon>metagenomes</taxon>
        <taxon>organismal metagenomes</taxon>
    </lineage>
</organism>
<dbReference type="AlphaFoldDB" id="A0A6C0E6D8"/>
<dbReference type="Pfam" id="PF00581">
    <property type="entry name" value="Rhodanese"/>
    <property type="match status" value="1"/>
</dbReference>